<gene>
    <name evidence="2" type="ORF">AVDCRST_MAG23-2335</name>
</gene>
<organism evidence="2">
    <name type="scientific">uncultured Sphingosinicella sp</name>
    <dbReference type="NCBI Taxonomy" id="478748"/>
    <lineage>
        <taxon>Bacteria</taxon>
        <taxon>Pseudomonadati</taxon>
        <taxon>Pseudomonadota</taxon>
        <taxon>Alphaproteobacteria</taxon>
        <taxon>Sphingomonadales</taxon>
        <taxon>Sphingosinicellaceae</taxon>
        <taxon>Sphingosinicella</taxon>
        <taxon>environmental samples</taxon>
    </lineage>
</organism>
<accession>A0A6J4UB98</accession>
<feature type="compositionally biased region" description="Basic and acidic residues" evidence="1">
    <location>
        <begin position="167"/>
        <end position="180"/>
    </location>
</feature>
<feature type="region of interest" description="Disordered" evidence="1">
    <location>
        <begin position="160"/>
        <end position="180"/>
    </location>
</feature>
<reference evidence="2" key="1">
    <citation type="submission" date="2020-02" db="EMBL/GenBank/DDBJ databases">
        <authorList>
            <person name="Meier V. D."/>
        </authorList>
    </citation>
    <scope>NUCLEOTIDE SEQUENCE</scope>
    <source>
        <strain evidence="2">AVDCRST_MAG23</strain>
    </source>
</reference>
<proteinExistence type="predicted"/>
<evidence type="ECO:0000313" key="2">
    <source>
        <dbReference type="EMBL" id="CAA9543645.1"/>
    </source>
</evidence>
<dbReference type="AlphaFoldDB" id="A0A6J4UB98"/>
<sequence length="180" mass="18945">MHDTHVAPVAAAIPVAAAAASASNGRPWLDLLIRPVRAGVGEDAARVEFELGVENNGSAPAHDVRISTWLLPAGSGTEMERMLIEGGDAPQRTEADLAPGETTRIETTVALSRQGLVDAILPVVVADARYRLPDGSEGRTAASFAVGVPRGEELVMFDVDNPSGMHEGVEARLHGEPRRD</sequence>
<dbReference type="EMBL" id="CADCWD010000077">
    <property type="protein sequence ID" value="CAA9543645.1"/>
    <property type="molecule type" value="Genomic_DNA"/>
</dbReference>
<protein>
    <recommendedName>
        <fullName evidence="3">DUF11 domain-containing protein</fullName>
    </recommendedName>
</protein>
<evidence type="ECO:0000256" key="1">
    <source>
        <dbReference type="SAM" id="MobiDB-lite"/>
    </source>
</evidence>
<name>A0A6J4UB98_9SPHN</name>
<evidence type="ECO:0008006" key="3">
    <source>
        <dbReference type="Google" id="ProtNLM"/>
    </source>
</evidence>